<keyword evidence="3" id="KW-0614">Plasmid</keyword>
<protein>
    <submittedName>
        <fullName evidence="3">Putative collagen alpha 1 chain</fullName>
    </submittedName>
</protein>
<accession>Q8VPR2</accession>
<proteinExistence type="predicted"/>
<keyword evidence="3" id="KW-0176">Collagen</keyword>
<evidence type="ECO:0000256" key="1">
    <source>
        <dbReference type="SAM" id="MobiDB-lite"/>
    </source>
</evidence>
<name>Q8VPR2_9MICC</name>
<dbReference type="EMBL" id="AY034092">
    <property type="protein sequence ID" value="AAK62481.1"/>
    <property type="molecule type" value="Genomic_DNA"/>
</dbReference>
<sequence length="216" mass="22234">MRTVCRDAFRAPVLLAPAAPLGSSSADRPHSPVLVLVLGLVLGVIRGGGAVVLVPARWPSSWRPRAARVEARAARSAPEGRAGRRGPGAGPWRGGAGGGGSPPAKLLGARGEMGACPSPSTRGRPSPRRPKSTPGRWGVSPTCGSPSRTGPAWTRWPRAGPPRTCSQLGRTSPAGRSSKHGCRVTGRAPSRGRNRPGWIARPARRAGAPDARGPPP</sequence>
<keyword evidence="2" id="KW-0812">Transmembrane</keyword>
<keyword evidence="2" id="KW-0472">Membrane</keyword>
<feature type="transmembrane region" description="Helical" evidence="2">
    <location>
        <begin position="36"/>
        <end position="56"/>
    </location>
</feature>
<evidence type="ECO:0000313" key="3">
    <source>
        <dbReference type="EMBL" id="AAK62481.1"/>
    </source>
</evidence>
<reference evidence="3" key="1">
    <citation type="submission" date="2001-05" db="EMBL/GenBank/DDBJ databases">
        <title>A 50 kb plasmid rich in mobile gene sequences isolated from a marine Micrococcus.</title>
        <authorList>
            <person name="Zhong Z."/>
            <person name="Caspi R."/>
            <person name="Mincer T."/>
            <person name="Helinski D."/>
            <person name="Knauf V."/>
            <person name="Boardman K."/>
            <person name="Wilkinson J.E."/>
            <person name="Shea T."/>
            <person name="DeLoughery C."/>
            <person name="Toukdarian A."/>
        </authorList>
    </citation>
    <scope>NUCLEOTIDE SEQUENCE</scope>
    <source>
        <strain evidence="3">28</strain>
        <plasmid evidence="3">pSD10</plasmid>
    </source>
</reference>
<organism evidence="3">
    <name type="scientific">Micrococcus sp. 28</name>
    <dbReference type="NCBI Taxonomy" id="161213"/>
    <lineage>
        <taxon>Bacteria</taxon>
        <taxon>Bacillati</taxon>
        <taxon>Actinomycetota</taxon>
        <taxon>Actinomycetes</taxon>
        <taxon>Micrococcales</taxon>
        <taxon>Micrococcaceae</taxon>
        <taxon>Micrococcus</taxon>
    </lineage>
</organism>
<evidence type="ECO:0000256" key="2">
    <source>
        <dbReference type="SAM" id="Phobius"/>
    </source>
</evidence>
<feature type="region of interest" description="Disordered" evidence="1">
    <location>
        <begin position="64"/>
        <end position="216"/>
    </location>
</feature>
<feature type="compositionally biased region" description="Low complexity" evidence="1">
    <location>
        <begin position="195"/>
        <end position="216"/>
    </location>
</feature>
<geneLocation type="plasmid" evidence="3">
    <name>pSD10</name>
</geneLocation>
<feature type="compositionally biased region" description="Gly residues" evidence="1">
    <location>
        <begin position="85"/>
        <end position="101"/>
    </location>
</feature>
<dbReference type="AlphaFoldDB" id="Q8VPR2"/>
<keyword evidence="2" id="KW-1133">Transmembrane helix</keyword>